<name>A0A1Q9DDD2_SYMMI</name>
<organism evidence="2 3">
    <name type="scientific">Symbiodinium microadriaticum</name>
    <name type="common">Dinoflagellate</name>
    <name type="synonym">Zooxanthella microadriatica</name>
    <dbReference type="NCBI Taxonomy" id="2951"/>
    <lineage>
        <taxon>Eukaryota</taxon>
        <taxon>Sar</taxon>
        <taxon>Alveolata</taxon>
        <taxon>Dinophyceae</taxon>
        <taxon>Suessiales</taxon>
        <taxon>Symbiodiniaceae</taxon>
        <taxon>Symbiodinium</taxon>
    </lineage>
</organism>
<proteinExistence type="predicted"/>
<protein>
    <recommendedName>
        <fullName evidence="4">Lipoprotein</fullName>
    </recommendedName>
</protein>
<keyword evidence="1" id="KW-0812">Transmembrane</keyword>
<evidence type="ECO:0000313" key="2">
    <source>
        <dbReference type="EMBL" id="OLP93162.1"/>
    </source>
</evidence>
<accession>A0A1Q9DDD2</accession>
<dbReference type="EMBL" id="LSRX01000593">
    <property type="protein sequence ID" value="OLP93162.1"/>
    <property type="molecule type" value="Genomic_DNA"/>
</dbReference>
<gene>
    <name evidence="2" type="ORF">AK812_SmicGene24971</name>
</gene>
<feature type="transmembrane region" description="Helical" evidence="1">
    <location>
        <begin position="99"/>
        <end position="118"/>
    </location>
</feature>
<keyword evidence="1" id="KW-0472">Membrane</keyword>
<dbReference type="PROSITE" id="PS51257">
    <property type="entry name" value="PROKAR_LIPOPROTEIN"/>
    <property type="match status" value="1"/>
</dbReference>
<keyword evidence="1" id="KW-1133">Transmembrane helix</keyword>
<dbReference type="OrthoDB" id="442819at2759"/>
<reference evidence="2 3" key="1">
    <citation type="submission" date="2016-02" db="EMBL/GenBank/DDBJ databases">
        <title>Genome analysis of coral dinoflagellate symbionts highlights evolutionary adaptations to a symbiotic lifestyle.</title>
        <authorList>
            <person name="Aranda M."/>
            <person name="Li Y."/>
            <person name="Liew Y.J."/>
            <person name="Baumgarten S."/>
            <person name="Simakov O."/>
            <person name="Wilson M."/>
            <person name="Piel J."/>
            <person name="Ashoor H."/>
            <person name="Bougouffa S."/>
            <person name="Bajic V.B."/>
            <person name="Ryu T."/>
            <person name="Ravasi T."/>
            <person name="Bayer T."/>
            <person name="Micklem G."/>
            <person name="Kim H."/>
            <person name="Bhak J."/>
            <person name="Lajeunesse T.C."/>
            <person name="Voolstra C.R."/>
        </authorList>
    </citation>
    <scope>NUCLEOTIDE SEQUENCE [LARGE SCALE GENOMIC DNA]</scope>
    <source>
        <strain evidence="2 3">CCMP2467</strain>
    </source>
</reference>
<evidence type="ECO:0008006" key="4">
    <source>
        <dbReference type="Google" id="ProtNLM"/>
    </source>
</evidence>
<keyword evidence="3" id="KW-1185">Reference proteome</keyword>
<evidence type="ECO:0000313" key="3">
    <source>
        <dbReference type="Proteomes" id="UP000186817"/>
    </source>
</evidence>
<sequence length="167" mass="18475">MARLRLRPSDPRVQVLAAALLVSTSLQGCGTSSDPTCRESNDQACFESGLVRGKEACNVEDWGEMGAKYQSGFEDGYAAGKKEVLKLRKINSTYTWSDYAFDVVTDVVILMLVILGFGRLERCFYRTKEPAATAGAQHVEDPRGHYFSAKGVTKSYEASIQHENHSR</sequence>
<dbReference type="Proteomes" id="UP000186817">
    <property type="component" value="Unassembled WGS sequence"/>
</dbReference>
<comment type="caution">
    <text evidence="2">The sequence shown here is derived from an EMBL/GenBank/DDBJ whole genome shotgun (WGS) entry which is preliminary data.</text>
</comment>
<dbReference type="AlphaFoldDB" id="A0A1Q9DDD2"/>
<evidence type="ECO:0000256" key="1">
    <source>
        <dbReference type="SAM" id="Phobius"/>
    </source>
</evidence>